<accession>A0A2N5U1M4</accession>
<evidence type="ECO:0000259" key="2">
    <source>
        <dbReference type="Pfam" id="PF00085"/>
    </source>
</evidence>
<organism evidence="3 4">
    <name type="scientific">Puccinia coronata f. sp. avenae</name>
    <dbReference type="NCBI Taxonomy" id="200324"/>
    <lineage>
        <taxon>Eukaryota</taxon>
        <taxon>Fungi</taxon>
        <taxon>Dikarya</taxon>
        <taxon>Basidiomycota</taxon>
        <taxon>Pucciniomycotina</taxon>
        <taxon>Pucciniomycetes</taxon>
        <taxon>Pucciniales</taxon>
        <taxon>Pucciniaceae</taxon>
        <taxon>Puccinia</taxon>
    </lineage>
</organism>
<dbReference type="CDD" id="cd02989">
    <property type="entry name" value="Phd_like_TxnDC9"/>
    <property type="match status" value="1"/>
</dbReference>
<reference evidence="3 4" key="1">
    <citation type="submission" date="2017-11" db="EMBL/GenBank/DDBJ databases">
        <title>De novo assembly and phasing of dikaryotic genomes from two isolates of Puccinia coronata f. sp. avenae, the causal agent of oat crown rust.</title>
        <authorList>
            <person name="Miller M.E."/>
            <person name="Zhang Y."/>
            <person name="Omidvar V."/>
            <person name="Sperschneider J."/>
            <person name="Schwessinger B."/>
            <person name="Raley C."/>
            <person name="Palmer J.M."/>
            <person name="Garnica D."/>
            <person name="Upadhyaya N."/>
            <person name="Rathjen J."/>
            <person name="Taylor J.M."/>
            <person name="Park R.F."/>
            <person name="Dodds P.N."/>
            <person name="Hirsch C.D."/>
            <person name="Kianian S.F."/>
            <person name="Figueroa M."/>
        </authorList>
    </citation>
    <scope>NUCLEOTIDE SEQUENCE [LARGE SCALE GENOMIC DNA]</scope>
    <source>
        <strain evidence="3">12NC29</strain>
    </source>
</reference>
<dbReference type="AlphaFoldDB" id="A0A2N5U1M4"/>
<sequence length="231" mass="26169">MSPPAGTGQTAAFNSQEWDDHREDPHAIDDDDLLAELDDKLELSGIRERRLEELRNQVAKTQRMSDDLHGRYVEIKEEKKLINITAKAKTAVVHFFHPDFERCKTMDRRLEQLSSKYFSSRFLRVDVANVPWLVDKLQIKVLPCVVGFLDGVSKERIVGFEGITGSSNKEINMTALENRLQKSGIIKEEDSHPHLGAAPSSLNSAPIRSNLASKIIRQDDRDTDDGSDWDD</sequence>
<evidence type="ECO:0000313" key="3">
    <source>
        <dbReference type="EMBL" id="PLW31646.1"/>
    </source>
</evidence>
<dbReference type="InterPro" id="IPR013766">
    <property type="entry name" value="Thioredoxin_domain"/>
</dbReference>
<proteinExistence type="predicted"/>
<dbReference type="InterPro" id="IPR036249">
    <property type="entry name" value="Thioredoxin-like_sf"/>
</dbReference>
<keyword evidence="4" id="KW-1185">Reference proteome</keyword>
<dbReference type="EMBL" id="PGCJ01000343">
    <property type="protein sequence ID" value="PLW31646.1"/>
    <property type="molecule type" value="Genomic_DNA"/>
</dbReference>
<dbReference type="STRING" id="200324.A0A2N5U1M4"/>
<evidence type="ECO:0000313" key="4">
    <source>
        <dbReference type="Proteomes" id="UP000235388"/>
    </source>
</evidence>
<gene>
    <name evidence="3" type="ORF">PCANC_20367</name>
</gene>
<feature type="region of interest" description="Disordered" evidence="1">
    <location>
        <begin position="211"/>
        <end position="231"/>
    </location>
</feature>
<feature type="compositionally biased region" description="Polar residues" evidence="1">
    <location>
        <begin position="7"/>
        <end position="16"/>
    </location>
</feature>
<dbReference type="Proteomes" id="UP000235388">
    <property type="component" value="Unassembled WGS sequence"/>
</dbReference>
<dbReference type="Pfam" id="PF00085">
    <property type="entry name" value="Thioredoxin"/>
    <property type="match status" value="1"/>
</dbReference>
<dbReference type="SUPFAM" id="SSF52833">
    <property type="entry name" value="Thioredoxin-like"/>
    <property type="match status" value="1"/>
</dbReference>
<feature type="compositionally biased region" description="Acidic residues" evidence="1">
    <location>
        <begin position="221"/>
        <end position="231"/>
    </location>
</feature>
<dbReference type="PANTHER" id="PTHR21148">
    <property type="entry name" value="THIOREDOXIN DOMAIN-CONTAINING PROTEIN 9"/>
    <property type="match status" value="1"/>
</dbReference>
<evidence type="ECO:0000256" key="1">
    <source>
        <dbReference type="SAM" id="MobiDB-lite"/>
    </source>
</evidence>
<feature type="region of interest" description="Disordered" evidence="1">
    <location>
        <begin position="1"/>
        <end position="29"/>
    </location>
</feature>
<dbReference type="Gene3D" id="3.40.30.10">
    <property type="entry name" value="Glutaredoxin"/>
    <property type="match status" value="1"/>
</dbReference>
<comment type="caution">
    <text evidence="3">The sequence shown here is derived from an EMBL/GenBank/DDBJ whole genome shotgun (WGS) entry which is preliminary data.</text>
</comment>
<protein>
    <recommendedName>
        <fullName evidence="2">Thioredoxin domain-containing protein</fullName>
    </recommendedName>
</protein>
<name>A0A2N5U1M4_9BASI</name>
<dbReference type="OrthoDB" id="10257948at2759"/>
<feature type="domain" description="Thioredoxin" evidence="2">
    <location>
        <begin position="84"/>
        <end position="159"/>
    </location>
</feature>
<feature type="compositionally biased region" description="Basic and acidic residues" evidence="1">
    <location>
        <begin position="18"/>
        <end position="28"/>
    </location>
</feature>